<feature type="transmembrane region" description="Helical" evidence="6">
    <location>
        <begin position="173"/>
        <end position="194"/>
    </location>
</feature>
<evidence type="ECO:0000256" key="4">
    <source>
        <dbReference type="ARBA" id="ARBA00022989"/>
    </source>
</evidence>
<evidence type="ECO:0000256" key="6">
    <source>
        <dbReference type="SAM" id="Phobius"/>
    </source>
</evidence>
<dbReference type="PANTHER" id="PTHR42920">
    <property type="entry name" value="OS03G0707200 PROTEIN-RELATED"/>
    <property type="match status" value="1"/>
</dbReference>
<dbReference type="Proteomes" id="UP001173801">
    <property type="component" value="Unassembled WGS sequence"/>
</dbReference>
<reference evidence="8" key="1">
    <citation type="submission" date="2022-08" db="EMBL/GenBank/DDBJ databases">
        <authorList>
            <person name="Wang H."/>
        </authorList>
    </citation>
    <scope>NUCLEOTIDE SEQUENCE</scope>
    <source>
        <strain evidence="8">PS10</strain>
    </source>
</reference>
<name>A0ABT7HQ92_9BACT</name>
<feature type="transmembrane region" description="Helical" evidence="6">
    <location>
        <begin position="141"/>
        <end position="161"/>
    </location>
</feature>
<dbReference type="InterPro" id="IPR000620">
    <property type="entry name" value="EamA_dom"/>
</dbReference>
<keyword evidence="2" id="KW-1003">Cell membrane</keyword>
<evidence type="ECO:0000313" key="9">
    <source>
        <dbReference type="Proteomes" id="UP001173801"/>
    </source>
</evidence>
<feature type="domain" description="EamA" evidence="7">
    <location>
        <begin position="143"/>
        <end position="277"/>
    </location>
</feature>
<feature type="transmembrane region" description="Helical" evidence="6">
    <location>
        <begin position="91"/>
        <end position="109"/>
    </location>
</feature>
<feature type="transmembrane region" description="Helical" evidence="6">
    <location>
        <begin position="237"/>
        <end position="256"/>
    </location>
</feature>
<keyword evidence="5 6" id="KW-0472">Membrane</keyword>
<dbReference type="RefSeq" id="WP_284937750.1">
    <property type="nucleotide sequence ID" value="NZ_JANURM010000007.1"/>
</dbReference>
<dbReference type="PANTHER" id="PTHR42920:SF5">
    <property type="entry name" value="EAMA DOMAIN-CONTAINING PROTEIN"/>
    <property type="match status" value="1"/>
</dbReference>
<proteinExistence type="predicted"/>
<dbReference type="SUPFAM" id="SSF103481">
    <property type="entry name" value="Multidrug resistance efflux transporter EmrE"/>
    <property type="match status" value="2"/>
</dbReference>
<keyword evidence="9" id="KW-1185">Reference proteome</keyword>
<comment type="caution">
    <text evidence="8">The sequence shown here is derived from an EMBL/GenBank/DDBJ whole genome shotgun (WGS) entry which is preliminary data.</text>
</comment>
<gene>
    <name evidence="8" type="ORF">NYG85_06895</name>
</gene>
<evidence type="ECO:0000313" key="8">
    <source>
        <dbReference type="EMBL" id="MDL0089092.1"/>
    </source>
</evidence>
<sequence length="289" mass="31383">MSEFRADLGMIFVAVAFGLGYLPTALAVGSNDVFVLLFWRFFIACLLVGAIFFRRLKNIGKNELRYGFLLGVFVFLGFVSSAFALKFTASSSVAFIVGLNVVLVPFIANVMFKHKIYAYAYFGVGLAVVGLYLVGNTELGFGWGEILALVCAVAYSFHIVFTSRFVQKCDLFGLVFMQTIALCAFCLIAVYLISDVSIVPVFDRNFIIAMVFTALIGTAFGSFAQALMQRYTTPVKVAIFFTLEPVTAGVAGVVVGGEILSLLQIFGAFLIIFGVLVSEVGSYLRAKNG</sequence>
<evidence type="ECO:0000259" key="7">
    <source>
        <dbReference type="Pfam" id="PF00892"/>
    </source>
</evidence>
<dbReference type="InterPro" id="IPR051258">
    <property type="entry name" value="Diverse_Substrate_Transporter"/>
</dbReference>
<feature type="domain" description="EamA" evidence="7">
    <location>
        <begin position="6"/>
        <end position="134"/>
    </location>
</feature>
<feature type="transmembrane region" description="Helical" evidence="6">
    <location>
        <begin position="262"/>
        <end position="284"/>
    </location>
</feature>
<feature type="transmembrane region" description="Helical" evidence="6">
    <location>
        <begin position="66"/>
        <end position="85"/>
    </location>
</feature>
<reference evidence="8" key="2">
    <citation type="journal article" date="2023" name="Microorganisms">
        <title>Isolation and Genomic Characteristics of Cat-Borne Campylobacter felis sp. nov. and Sheep-Borne Campylobacter ovis sp. nov.</title>
        <authorList>
            <person name="Wang H."/>
            <person name="Li Y."/>
            <person name="Gu Y."/>
            <person name="Zhou G."/>
            <person name="Chen X."/>
            <person name="Zhang X."/>
            <person name="Shao Z."/>
            <person name="Zhang J."/>
            <person name="Zhang M."/>
        </authorList>
    </citation>
    <scope>NUCLEOTIDE SEQUENCE</scope>
    <source>
        <strain evidence="8">PS10</strain>
    </source>
</reference>
<dbReference type="EMBL" id="JANURM010000007">
    <property type="protein sequence ID" value="MDL0089092.1"/>
    <property type="molecule type" value="Genomic_DNA"/>
</dbReference>
<keyword evidence="3 6" id="KW-0812">Transmembrane</keyword>
<dbReference type="InterPro" id="IPR037185">
    <property type="entry name" value="EmrE-like"/>
</dbReference>
<evidence type="ECO:0000256" key="2">
    <source>
        <dbReference type="ARBA" id="ARBA00022475"/>
    </source>
</evidence>
<feature type="transmembrane region" description="Helical" evidence="6">
    <location>
        <begin position="37"/>
        <end position="54"/>
    </location>
</feature>
<feature type="transmembrane region" description="Helical" evidence="6">
    <location>
        <begin position="206"/>
        <end position="225"/>
    </location>
</feature>
<comment type="subcellular location">
    <subcellularLocation>
        <location evidence="1">Cell membrane</location>
        <topology evidence="1">Multi-pass membrane protein</topology>
    </subcellularLocation>
</comment>
<evidence type="ECO:0000256" key="3">
    <source>
        <dbReference type="ARBA" id="ARBA00022692"/>
    </source>
</evidence>
<keyword evidence="4 6" id="KW-1133">Transmembrane helix</keyword>
<dbReference type="Pfam" id="PF00892">
    <property type="entry name" value="EamA"/>
    <property type="match status" value="2"/>
</dbReference>
<accession>A0ABT7HQ92</accession>
<evidence type="ECO:0000256" key="5">
    <source>
        <dbReference type="ARBA" id="ARBA00023136"/>
    </source>
</evidence>
<feature type="transmembrane region" description="Helical" evidence="6">
    <location>
        <begin position="116"/>
        <end position="135"/>
    </location>
</feature>
<organism evidence="8 9">
    <name type="scientific">Campylobacter gastrosuis</name>
    <dbReference type="NCBI Taxonomy" id="2974576"/>
    <lineage>
        <taxon>Bacteria</taxon>
        <taxon>Pseudomonadati</taxon>
        <taxon>Campylobacterota</taxon>
        <taxon>Epsilonproteobacteria</taxon>
        <taxon>Campylobacterales</taxon>
        <taxon>Campylobacteraceae</taxon>
        <taxon>Campylobacter</taxon>
    </lineage>
</organism>
<protein>
    <submittedName>
        <fullName evidence="8">DMT family transporter</fullName>
    </submittedName>
</protein>
<evidence type="ECO:0000256" key="1">
    <source>
        <dbReference type="ARBA" id="ARBA00004651"/>
    </source>
</evidence>